<evidence type="ECO:0000256" key="7">
    <source>
        <dbReference type="ARBA" id="ARBA00023136"/>
    </source>
</evidence>
<keyword evidence="10" id="KW-1185">Reference proteome</keyword>
<protein>
    <submittedName>
        <fullName evidence="9">DEBR0S4_02674g1_1</fullName>
    </submittedName>
</protein>
<evidence type="ECO:0000256" key="1">
    <source>
        <dbReference type="ARBA" id="ARBA00004481"/>
    </source>
</evidence>
<comment type="similarity">
    <text evidence="2">Belongs to the sorting nexin family.</text>
</comment>
<feature type="domain" description="PX" evidence="8">
    <location>
        <begin position="96"/>
        <end position="227"/>
    </location>
</feature>
<keyword evidence="3" id="KW-0813">Transport</keyword>
<evidence type="ECO:0000256" key="4">
    <source>
        <dbReference type="ARBA" id="ARBA00022753"/>
    </source>
</evidence>
<evidence type="ECO:0000256" key="2">
    <source>
        <dbReference type="ARBA" id="ARBA00010883"/>
    </source>
</evidence>
<accession>A0A7D9H0G2</accession>
<dbReference type="PANTHER" id="PTHR46979">
    <property type="entry name" value="SORTING NEXIN-41"/>
    <property type="match status" value="1"/>
</dbReference>
<dbReference type="PROSITE" id="PS50195">
    <property type="entry name" value="PX"/>
    <property type="match status" value="1"/>
</dbReference>
<keyword evidence="7" id="KW-0472">Membrane</keyword>
<keyword evidence="4" id="KW-0967">Endosome</keyword>
<dbReference type="SMART" id="SM00312">
    <property type="entry name" value="PX"/>
    <property type="match status" value="1"/>
</dbReference>
<evidence type="ECO:0000313" key="10">
    <source>
        <dbReference type="Proteomes" id="UP000478008"/>
    </source>
</evidence>
<dbReference type="EMBL" id="CABFWN010000004">
    <property type="protein sequence ID" value="VUG18801.1"/>
    <property type="molecule type" value="Genomic_DNA"/>
</dbReference>
<sequence>MNFGDYDEFNEDNNPFLGSAHFLSNGIDSTFGTEGSKKLNSKNTVEQGENSSDLVSNTINKDANFKESPINPLPLHFDDDSNLKNIGDQVIDAQQEDYAKIIGYEAMQDSRNKRAVFYTIEGTSGKRNLSKSKDSGELVKIHRRYSDFVSLRLYLVKFFQTKVIPPIPERHSLGRLLRHPFGYTMDIQIISRRIRLLNYFLKRVQEDHTIRDCQLMKKFLNPDIRYWFQALEGPPFTSLSSKSILLTSPRDPTTPSAYFSYLPLPKKNQTRHYKSSIEDTVFVPIEKKTIEMEKVVRRLEKACNMMIRDFNENRKELIEMGGFFNIFSIVEDDHEIIEGFGDKVDMTFINIEVLVNNLTCKVKEKLMIIRLTLQAISQVLEFRKLKEVQHSVLEKTIIKKQMRLEGIMNCALSEQRINEVLREGSIKSPSLSRAISDLKVKRKALRKLDEVGNQQSVESNQGFAQKRDHSSWRKAVLAIDDPELGEGGGITTGSLQKKNIESMSERELQIELARLGSELNWKLIPCFEELSEDIKYMSIEIEANVNKELWLIVKILHEVSVNWKKEIYGLYSKKCGKVWSGDAAKDRNEYTSSK</sequence>
<dbReference type="GO" id="GO:0010008">
    <property type="term" value="C:endosome membrane"/>
    <property type="evidence" value="ECO:0007669"/>
    <property type="project" value="UniProtKB-SubCell"/>
</dbReference>
<dbReference type="InterPro" id="IPR051079">
    <property type="entry name" value="Sorting_Nexin_Autophagy"/>
</dbReference>
<dbReference type="Pfam" id="PF00787">
    <property type="entry name" value="PX"/>
    <property type="match status" value="1"/>
</dbReference>
<evidence type="ECO:0000256" key="6">
    <source>
        <dbReference type="ARBA" id="ARBA00023121"/>
    </source>
</evidence>
<dbReference type="PANTHER" id="PTHR46979:SF2">
    <property type="entry name" value="SORTING NEXIN-41"/>
    <property type="match status" value="1"/>
</dbReference>
<name>A0A7D9H0G2_DEKBR</name>
<dbReference type="GO" id="GO:0035091">
    <property type="term" value="F:phosphatidylinositol binding"/>
    <property type="evidence" value="ECO:0007669"/>
    <property type="project" value="InterPro"/>
</dbReference>
<proteinExistence type="inferred from homology"/>
<evidence type="ECO:0000313" key="9">
    <source>
        <dbReference type="EMBL" id="VUG18801.1"/>
    </source>
</evidence>
<keyword evidence="5" id="KW-0653">Protein transport</keyword>
<evidence type="ECO:0000259" key="8">
    <source>
        <dbReference type="PROSITE" id="PS50195"/>
    </source>
</evidence>
<evidence type="ECO:0000256" key="3">
    <source>
        <dbReference type="ARBA" id="ARBA00022448"/>
    </source>
</evidence>
<keyword evidence="6" id="KW-0446">Lipid-binding</keyword>
<dbReference type="Gene3D" id="3.30.1520.10">
    <property type="entry name" value="Phox-like domain"/>
    <property type="match status" value="1"/>
</dbReference>
<organism evidence="9 10">
    <name type="scientific">Dekkera bruxellensis</name>
    <name type="common">Brettanomyces custersii</name>
    <dbReference type="NCBI Taxonomy" id="5007"/>
    <lineage>
        <taxon>Eukaryota</taxon>
        <taxon>Fungi</taxon>
        <taxon>Dikarya</taxon>
        <taxon>Ascomycota</taxon>
        <taxon>Saccharomycotina</taxon>
        <taxon>Pichiomycetes</taxon>
        <taxon>Pichiales</taxon>
        <taxon>Pichiaceae</taxon>
        <taxon>Brettanomyces</taxon>
    </lineage>
</organism>
<gene>
    <name evidence="9" type="ORF">DEBR0S4_02674G</name>
</gene>
<dbReference type="InterPro" id="IPR036871">
    <property type="entry name" value="PX_dom_sf"/>
</dbReference>
<dbReference type="SUPFAM" id="SSF64268">
    <property type="entry name" value="PX domain"/>
    <property type="match status" value="1"/>
</dbReference>
<comment type="subcellular location">
    <subcellularLocation>
        <location evidence="1">Endosome membrane</location>
        <topology evidence="1">Peripheral membrane protein</topology>
    </subcellularLocation>
</comment>
<dbReference type="InterPro" id="IPR001683">
    <property type="entry name" value="PX_dom"/>
</dbReference>
<dbReference type="Proteomes" id="UP000478008">
    <property type="component" value="Unassembled WGS sequence"/>
</dbReference>
<dbReference type="GO" id="GO:0015031">
    <property type="term" value="P:protein transport"/>
    <property type="evidence" value="ECO:0007669"/>
    <property type="project" value="UniProtKB-KW"/>
</dbReference>
<evidence type="ECO:0000256" key="5">
    <source>
        <dbReference type="ARBA" id="ARBA00022927"/>
    </source>
</evidence>
<dbReference type="AlphaFoldDB" id="A0A7D9H0G2"/>
<reference evidence="9 10" key="1">
    <citation type="submission" date="2019-07" db="EMBL/GenBank/DDBJ databases">
        <authorList>
            <person name="Friedrich A."/>
            <person name="Schacherer J."/>
        </authorList>
    </citation>
    <scope>NUCLEOTIDE SEQUENCE [LARGE SCALE GENOMIC DNA]</scope>
</reference>